<dbReference type="AlphaFoldDB" id="A0A9N8E7B2"/>
<keyword evidence="8" id="KW-1185">Reference proteome</keyword>
<dbReference type="InterPro" id="IPR029058">
    <property type="entry name" value="AB_hydrolase_fold"/>
</dbReference>
<keyword evidence="4" id="KW-0378">Hydrolase</keyword>
<dbReference type="GO" id="GO:0070008">
    <property type="term" value="F:serine-type exopeptidase activity"/>
    <property type="evidence" value="ECO:0007669"/>
    <property type="project" value="InterPro"/>
</dbReference>
<comment type="similarity">
    <text evidence="1">Belongs to the peptidase S28 family.</text>
</comment>
<dbReference type="EMBL" id="CAICTM010000588">
    <property type="protein sequence ID" value="CAB9513410.1"/>
    <property type="molecule type" value="Genomic_DNA"/>
</dbReference>
<evidence type="ECO:0000313" key="8">
    <source>
        <dbReference type="Proteomes" id="UP001153069"/>
    </source>
</evidence>
<dbReference type="Gene3D" id="3.40.50.1820">
    <property type="entry name" value="alpha/beta hydrolase"/>
    <property type="match status" value="1"/>
</dbReference>
<evidence type="ECO:0000256" key="4">
    <source>
        <dbReference type="ARBA" id="ARBA00022801"/>
    </source>
</evidence>
<keyword evidence="3 6" id="KW-0732">Signal</keyword>
<dbReference type="Gene3D" id="1.20.120.980">
    <property type="entry name" value="Serine carboxypeptidase S28, SKS domain"/>
    <property type="match status" value="1"/>
</dbReference>
<evidence type="ECO:0000313" key="7">
    <source>
        <dbReference type="EMBL" id="CAB9513410.1"/>
    </source>
</evidence>
<evidence type="ECO:0000256" key="5">
    <source>
        <dbReference type="ARBA" id="ARBA00023180"/>
    </source>
</evidence>
<accession>A0A9N8E7B2</accession>
<evidence type="ECO:0000256" key="2">
    <source>
        <dbReference type="ARBA" id="ARBA00022670"/>
    </source>
</evidence>
<feature type="signal peptide" evidence="6">
    <location>
        <begin position="1"/>
        <end position="28"/>
    </location>
</feature>
<feature type="chain" id="PRO_5040319352" description="Lysosomal Pro-X carboxypeptidase" evidence="6">
    <location>
        <begin position="29"/>
        <end position="576"/>
    </location>
</feature>
<evidence type="ECO:0000256" key="6">
    <source>
        <dbReference type="SAM" id="SignalP"/>
    </source>
</evidence>
<gene>
    <name evidence="7" type="ORF">SEMRO_589_G171780.2</name>
</gene>
<dbReference type="GO" id="GO:0008239">
    <property type="term" value="F:dipeptidyl-peptidase activity"/>
    <property type="evidence" value="ECO:0007669"/>
    <property type="project" value="TreeGrafter"/>
</dbReference>
<dbReference type="InterPro" id="IPR042269">
    <property type="entry name" value="Ser_carbopepase_S28_SKS"/>
</dbReference>
<dbReference type="PANTHER" id="PTHR11010">
    <property type="entry name" value="PROTEASE S28 PRO-X CARBOXYPEPTIDASE-RELATED"/>
    <property type="match status" value="1"/>
</dbReference>
<evidence type="ECO:0000256" key="3">
    <source>
        <dbReference type="ARBA" id="ARBA00022729"/>
    </source>
</evidence>
<comment type="caution">
    <text evidence="7">The sequence shown here is derived from an EMBL/GenBank/DDBJ whole genome shotgun (WGS) entry which is preliminary data.</text>
</comment>
<dbReference type="Pfam" id="PF05577">
    <property type="entry name" value="Peptidase_S28"/>
    <property type="match status" value="1"/>
</dbReference>
<dbReference type="InterPro" id="IPR008758">
    <property type="entry name" value="Peptidase_S28"/>
</dbReference>
<keyword evidence="5" id="KW-0325">Glycoprotein</keyword>
<dbReference type="Proteomes" id="UP001153069">
    <property type="component" value="Unassembled WGS sequence"/>
</dbReference>
<dbReference type="OrthoDB" id="2130629at2759"/>
<dbReference type="SUPFAM" id="SSF53474">
    <property type="entry name" value="alpha/beta-Hydrolases"/>
    <property type="match status" value="2"/>
</dbReference>
<organism evidence="7 8">
    <name type="scientific">Seminavis robusta</name>
    <dbReference type="NCBI Taxonomy" id="568900"/>
    <lineage>
        <taxon>Eukaryota</taxon>
        <taxon>Sar</taxon>
        <taxon>Stramenopiles</taxon>
        <taxon>Ochrophyta</taxon>
        <taxon>Bacillariophyta</taxon>
        <taxon>Bacillariophyceae</taxon>
        <taxon>Bacillariophycidae</taxon>
        <taxon>Naviculales</taxon>
        <taxon>Naviculaceae</taxon>
        <taxon>Seminavis</taxon>
    </lineage>
</organism>
<protein>
    <recommendedName>
        <fullName evidence="9">Lysosomal Pro-X carboxypeptidase</fullName>
    </recommendedName>
</protein>
<sequence>MSTSYRRPSDMVVAVFVLISVLLLAASASTEDEKPGHIRQHIDPSPFEQDDFDPNVTEYAFDAVVDHFNYRPTLEATFALRYFVNDQYYANRSSPVLFYAGNEADILQFVKNSGFLWEAAQQLGALIVFAEHRYYGESFPLSGNGNNKKNYTASLSPQNISYLTVEQAMADYNTLLQHIRSKWNMTRDAAFIVTGGSYGGNLALWLRLKNPNLWAGALASSATPLKHLLRDSNAFNRIVADVYGNVSTKCPEMIRSGWKELQEKSTSDQGRSDIQQEMKLCSVPNDNPDRIVDTIHGYVAGALETMVQYGYPYPTQFYNPVPGYPFKVACENMLQQSTGVGALKAAAQVYYNTSGQAGPCFDWFPSSSQDNNNDQNHANQLPPPLSFWNRIGQLDRAIATTTPVGTTTNVADDYTGIAWGYQCCTEVYQPMPTNGITDFELPYTPNQKAYFEQCQRRWDGVTPRPNWEEMTFWSDNIAAGSNIFLSSGQLDPWRAAGIQSLPTGIADEQSIIVRIIEHGAHHLDLRVSHPLDPPSVIQVRKEELQAMRQWIRQWQELYPASMSSKSSSSASFLRHS</sequence>
<evidence type="ECO:0000256" key="1">
    <source>
        <dbReference type="ARBA" id="ARBA00011079"/>
    </source>
</evidence>
<keyword evidence="2" id="KW-0645">Protease</keyword>
<proteinExistence type="inferred from homology"/>
<dbReference type="PANTHER" id="PTHR11010:SF38">
    <property type="entry name" value="LYSOSOMAL PRO-X CARBOXYPEPTIDASE"/>
    <property type="match status" value="1"/>
</dbReference>
<name>A0A9N8E7B2_9STRA</name>
<dbReference type="GO" id="GO:0006508">
    <property type="term" value="P:proteolysis"/>
    <property type="evidence" value="ECO:0007669"/>
    <property type="project" value="UniProtKB-KW"/>
</dbReference>
<evidence type="ECO:0008006" key="9">
    <source>
        <dbReference type="Google" id="ProtNLM"/>
    </source>
</evidence>
<reference evidence="7" key="1">
    <citation type="submission" date="2020-06" db="EMBL/GenBank/DDBJ databases">
        <authorList>
            <consortium name="Plant Systems Biology data submission"/>
        </authorList>
    </citation>
    <scope>NUCLEOTIDE SEQUENCE</scope>
    <source>
        <strain evidence="7">D6</strain>
    </source>
</reference>